<name>A0AAV4B7W9_9GAST</name>
<evidence type="ECO:0000313" key="2">
    <source>
        <dbReference type="EMBL" id="GFO19481.1"/>
    </source>
</evidence>
<sequence length="101" mass="10914">MTTPFVIGRRIHRDGFQAQDPGNNVTSQFMTTEILDIPTGPSSPTAAPSADDVEGPVSSGESEHNMASLSPSENHRVAQRFKKIKSHRLEAAESQLGDVQI</sequence>
<gene>
    <name evidence="2" type="ORF">PoB_004598600</name>
</gene>
<comment type="caution">
    <text evidence="2">The sequence shown here is derived from an EMBL/GenBank/DDBJ whole genome shotgun (WGS) entry which is preliminary data.</text>
</comment>
<feature type="region of interest" description="Disordered" evidence="1">
    <location>
        <begin position="37"/>
        <end position="82"/>
    </location>
</feature>
<reference evidence="2 3" key="1">
    <citation type="journal article" date="2021" name="Elife">
        <title>Chloroplast acquisition without the gene transfer in kleptoplastic sea slugs, Plakobranchus ocellatus.</title>
        <authorList>
            <person name="Maeda T."/>
            <person name="Takahashi S."/>
            <person name="Yoshida T."/>
            <person name="Shimamura S."/>
            <person name="Takaki Y."/>
            <person name="Nagai Y."/>
            <person name="Toyoda A."/>
            <person name="Suzuki Y."/>
            <person name="Arimoto A."/>
            <person name="Ishii H."/>
            <person name="Satoh N."/>
            <person name="Nishiyama T."/>
            <person name="Hasebe M."/>
            <person name="Maruyama T."/>
            <person name="Minagawa J."/>
            <person name="Obokata J."/>
            <person name="Shigenobu S."/>
        </authorList>
    </citation>
    <scope>NUCLEOTIDE SEQUENCE [LARGE SCALE GENOMIC DNA]</scope>
</reference>
<dbReference type="Proteomes" id="UP000735302">
    <property type="component" value="Unassembled WGS sequence"/>
</dbReference>
<proteinExistence type="predicted"/>
<keyword evidence="3" id="KW-1185">Reference proteome</keyword>
<dbReference type="EMBL" id="BLXT01005065">
    <property type="protein sequence ID" value="GFO19481.1"/>
    <property type="molecule type" value="Genomic_DNA"/>
</dbReference>
<evidence type="ECO:0000256" key="1">
    <source>
        <dbReference type="SAM" id="MobiDB-lite"/>
    </source>
</evidence>
<protein>
    <submittedName>
        <fullName evidence="2">Uncharacterized protein</fullName>
    </submittedName>
</protein>
<organism evidence="2 3">
    <name type="scientific">Plakobranchus ocellatus</name>
    <dbReference type="NCBI Taxonomy" id="259542"/>
    <lineage>
        <taxon>Eukaryota</taxon>
        <taxon>Metazoa</taxon>
        <taxon>Spiralia</taxon>
        <taxon>Lophotrochozoa</taxon>
        <taxon>Mollusca</taxon>
        <taxon>Gastropoda</taxon>
        <taxon>Heterobranchia</taxon>
        <taxon>Euthyneura</taxon>
        <taxon>Panpulmonata</taxon>
        <taxon>Sacoglossa</taxon>
        <taxon>Placobranchoidea</taxon>
        <taxon>Plakobranchidae</taxon>
        <taxon>Plakobranchus</taxon>
    </lineage>
</organism>
<evidence type="ECO:0000313" key="3">
    <source>
        <dbReference type="Proteomes" id="UP000735302"/>
    </source>
</evidence>
<accession>A0AAV4B7W9</accession>
<dbReference type="AlphaFoldDB" id="A0AAV4B7W9"/>